<dbReference type="OrthoDB" id="3474716at2"/>
<protein>
    <recommendedName>
        <fullName evidence="5">Methylamine utilisation protein MauE domain-containing protein</fullName>
    </recommendedName>
</protein>
<evidence type="ECO:0000256" key="2">
    <source>
        <dbReference type="ARBA" id="ARBA00022692"/>
    </source>
</evidence>
<comment type="caution">
    <text evidence="6">The sequence shown here is derived from an EMBL/GenBank/DDBJ whole genome shotgun (WGS) entry which is preliminary data.</text>
</comment>
<keyword evidence="4" id="KW-0472">Membrane</keyword>
<dbReference type="EMBL" id="WEGH01000002">
    <property type="protein sequence ID" value="MQY05119.1"/>
    <property type="molecule type" value="Genomic_DNA"/>
</dbReference>
<dbReference type="RefSeq" id="WP_153533237.1">
    <property type="nucleotide sequence ID" value="NZ_WEGH01000002.1"/>
</dbReference>
<sequence length="265" mass="27697">MVTVLQNTQVLLLSAVLLSAGLAKLTIRERAAATLRHGRRTGVGLGLAEGALGAALLVSSHSAVRIGTTMVFASATWVVGELRSRRADVGCGCFGGLSDRPVDRRGVLRATLLTGAALVSIGAPHAGLEVLRRTPVQVAVLLAVELALFAALSPELAALRERLAGGPVRPSCARRRSTLGESLARLRASDAWLAYENAIASAAPLDVWREGCWRFLLYPARVEGRPAGLVFAVSTAERDRTVRSALVTAVPAAGEARAIAKSTAL</sequence>
<evidence type="ECO:0000313" key="7">
    <source>
        <dbReference type="Proteomes" id="UP000487268"/>
    </source>
</evidence>
<keyword evidence="2" id="KW-0812">Transmembrane</keyword>
<gene>
    <name evidence="6" type="ORF">ACRB68_31860</name>
</gene>
<dbReference type="Pfam" id="PF07291">
    <property type="entry name" value="MauE"/>
    <property type="match status" value="1"/>
</dbReference>
<reference evidence="6 7" key="1">
    <citation type="submission" date="2019-10" db="EMBL/GenBank/DDBJ databases">
        <title>Actinomadura rubteroloni sp. nov. and Actinomadura macrotermitis sp. nov., isolated from the gut of fungus growing-termite Macrotermes natalensis.</title>
        <authorList>
            <person name="Benndorf R."/>
            <person name="Martin K."/>
            <person name="Kuefner M."/>
            <person name="De Beer W."/>
            <person name="Kaster A.-K."/>
            <person name="Vollmers J."/>
            <person name="Poulsen M."/>
            <person name="Beemelmanns C."/>
        </authorList>
    </citation>
    <scope>NUCLEOTIDE SEQUENCE [LARGE SCALE GENOMIC DNA]</scope>
    <source>
        <strain evidence="6 7">RB68</strain>
    </source>
</reference>
<dbReference type="AlphaFoldDB" id="A0A7K0BVC0"/>
<keyword evidence="3" id="KW-1133">Transmembrane helix</keyword>
<name>A0A7K0BVC0_9ACTN</name>
<evidence type="ECO:0000256" key="4">
    <source>
        <dbReference type="ARBA" id="ARBA00023136"/>
    </source>
</evidence>
<feature type="domain" description="Methylamine utilisation protein MauE" evidence="5">
    <location>
        <begin position="10"/>
        <end position="120"/>
    </location>
</feature>
<dbReference type="Proteomes" id="UP000487268">
    <property type="component" value="Unassembled WGS sequence"/>
</dbReference>
<evidence type="ECO:0000256" key="3">
    <source>
        <dbReference type="ARBA" id="ARBA00022989"/>
    </source>
</evidence>
<evidence type="ECO:0000259" key="5">
    <source>
        <dbReference type="Pfam" id="PF07291"/>
    </source>
</evidence>
<comment type="subcellular location">
    <subcellularLocation>
        <location evidence="1">Membrane</location>
        <topology evidence="1">Multi-pass membrane protein</topology>
    </subcellularLocation>
</comment>
<dbReference type="GO" id="GO:0030416">
    <property type="term" value="P:methylamine metabolic process"/>
    <property type="evidence" value="ECO:0007669"/>
    <property type="project" value="InterPro"/>
</dbReference>
<evidence type="ECO:0000256" key="1">
    <source>
        <dbReference type="ARBA" id="ARBA00004141"/>
    </source>
</evidence>
<accession>A0A7K0BVC0</accession>
<dbReference type="InterPro" id="IPR009908">
    <property type="entry name" value="Methylamine_util_MauE"/>
</dbReference>
<organism evidence="6 7">
    <name type="scientific">Actinomadura macrotermitis</name>
    <dbReference type="NCBI Taxonomy" id="2585200"/>
    <lineage>
        <taxon>Bacteria</taxon>
        <taxon>Bacillati</taxon>
        <taxon>Actinomycetota</taxon>
        <taxon>Actinomycetes</taxon>
        <taxon>Streptosporangiales</taxon>
        <taxon>Thermomonosporaceae</taxon>
        <taxon>Actinomadura</taxon>
    </lineage>
</organism>
<proteinExistence type="predicted"/>
<evidence type="ECO:0000313" key="6">
    <source>
        <dbReference type="EMBL" id="MQY05119.1"/>
    </source>
</evidence>
<keyword evidence="7" id="KW-1185">Reference proteome</keyword>
<dbReference type="GO" id="GO:0016020">
    <property type="term" value="C:membrane"/>
    <property type="evidence" value="ECO:0007669"/>
    <property type="project" value="UniProtKB-SubCell"/>
</dbReference>